<evidence type="ECO:0000313" key="6">
    <source>
        <dbReference type="Proteomes" id="UP001343492"/>
    </source>
</evidence>
<dbReference type="Pfam" id="PF08797">
    <property type="entry name" value="HIRAN"/>
    <property type="match status" value="1"/>
</dbReference>
<keyword evidence="3" id="KW-1133">Transmembrane helix</keyword>
<proteinExistence type="predicted"/>
<sequence length="164" mass="18154">MPAPTRRKLFDIVGESYDTKDGTPRQNVLARVDPGDRVTLEREPDNPRDPNAVAVVWKGYDIGYLPREDASTLASALDAGREHVAQVHEIKGGMPYYPSYGVRISIAWDGKSLPMWQELNGEQEEYRERKLKALKRTGDDVGGGCFGVLVGLVIVGTVGFQFFA</sequence>
<keyword evidence="2" id="KW-0378">Hydrolase</keyword>
<dbReference type="SMART" id="SM00910">
    <property type="entry name" value="HIRAN"/>
    <property type="match status" value="1"/>
</dbReference>
<evidence type="ECO:0000259" key="4">
    <source>
        <dbReference type="SMART" id="SM00910"/>
    </source>
</evidence>
<keyword evidence="3" id="KW-0812">Transmembrane</keyword>
<evidence type="ECO:0000256" key="2">
    <source>
        <dbReference type="ARBA" id="ARBA00022801"/>
    </source>
</evidence>
<dbReference type="Gene3D" id="3.30.70.2330">
    <property type="match status" value="1"/>
</dbReference>
<keyword evidence="6" id="KW-1185">Reference proteome</keyword>
<protein>
    <submittedName>
        <fullName evidence="5">HIRAN domain-containing protein</fullName>
    </submittedName>
</protein>
<gene>
    <name evidence="5" type="ORF">VRS74_09020</name>
</gene>
<dbReference type="RefSeq" id="WP_354144930.1">
    <property type="nucleotide sequence ID" value="NZ_JAZDQV010000008.1"/>
</dbReference>
<keyword evidence="1" id="KW-0479">Metal-binding</keyword>
<reference evidence="5 6" key="1">
    <citation type="submission" date="2024-01" db="EMBL/GenBank/DDBJ databases">
        <title>The genome sequence of Erythrobacteraceae sp. strain 1XM1-14.</title>
        <authorList>
            <person name="Liu Y."/>
        </authorList>
    </citation>
    <scope>NUCLEOTIDE SEQUENCE [LARGE SCALE GENOMIC DNA]</scope>
    <source>
        <strain evidence="5 6">1XM1-14</strain>
    </source>
</reference>
<dbReference type="EMBL" id="JAZDQV010000008">
    <property type="protein sequence ID" value="MEE1877824.1"/>
    <property type="molecule type" value="Genomic_DNA"/>
</dbReference>
<accession>A0ABU7GFG3</accession>
<dbReference type="InterPro" id="IPR014905">
    <property type="entry name" value="HIRAN"/>
</dbReference>
<evidence type="ECO:0000313" key="5">
    <source>
        <dbReference type="EMBL" id="MEE1877824.1"/>
    </source>
</evidence>
<dbReference type="Proteomes" id="UP001343492">
    <property type="component" value="Unassembled WGS sequence"/>
</dbReference>
<feature type="transmembrane region" description="Helical" evidence="3">
    <location>
        <begin position="141"/>
        <end position="163"/>
    </location>
</feature>
<evidence type="ECO:0000256" key="1">
    <source>
        <dbReference type="ARBA" id="ARBA00022723"/>
    </source>
</evidence>
<name>A0ABU7GFG3_9SPHN</name>
<organism evidence="5 6">
    <name type="scientific">Altererythrobacter litoralis</name>
    <dbReference type="NCBI Taxonomy" id="3113904"/>
    <lineage>
        <taxon>Bacteria</taxon>
        <taxon>Pseudomonadati</taxon>
        <taxon>Pseudomonadota</taxon>
        <taxon>Alphaproteobacteria</taxon>
        <taxon>Sphingomonadales</taxon>
        <taxon>Erythrobacteraceae</taxon>
        <taxon>Altererythrobacter</taxon>
    </lineage>
</organism>
<evidence type="ECO:0000256" key="3">
    <source>
        <dbReference type="SAM" id="Phobius"/>
    </source>
</evidence>
<comment type="caution">
    <text evidence="5">The sequence shown here is derived from an EMBL/GenBank/DDBJ whole genome shotgun (WGS) entry which is preliminary data.</text>
</comment>
<feature type="domain" description="HIRAN" evidence="4">
    <location>
        <begin position="7"/>
        <end position="112"/>
    </location>
</feature>
<keyword evidence="3" id="KW-0472">Membrane</keyword>